<organism evidence="4 5">
    <name type="scientific">Caloramator proteoclasticus DSM 10124</name>
    <dbReference type="NCBI Taxonomy" id="1121262"/>
    <lineage>
        <taxon>Bacteria</taxon>
        <taxon>Bacillati</taxon>
        <taxon>Bacillota</taxon>
        <taxon>Clostridia</taxon>
        <taxon>Eubacteriales</taxon>
        <taxon>Clostridiaceae</taxon>
        <taxon>Caloramator</taxon>
    </lineage>
</organism>
<dbReference type="PANTHER" id="PTHR36108">
    <property type="entry name" value="COLOSSIN-B-RELATED"/>
    <property type="match status" value="1"/>
</dbReference>
<keyword evidence="4" id="KW-0378">Hydrolase</keyword>
<evidence type="ECO:0000256" key="3">
    <source>
        <dbReference type="ARBA" id="ARBA00022729"/>
    </source>
</evidence>
<dbReference type="SUPFAM" id="SSF49478">
    <property type="entry name" value="Cna protein B-type domain"/>
    <property type="match status" value="1"/>
</dbReference>
<dbReference type="PANTHER" id="PTHR36108:SF13">
    <property type="entry name" value="COLOSSIN-B-RELATED"/>
    <property type="match status" value="1"/>
</dbReference>
<evidence type="ECO:0000313" key="4">
    <source>
        <dbReference type="EMBL" id="SHE79080.1"/>
    </source>
</evidence>
<dbReference type="InterPro" id="IPR008969">
    <property type="entry name" value="CarboxyPept-like_regulatory"/>
</dbReference>
<dbReference type="Gene3D" id="2.60.40.10">
    <property type="entry name" value="Immunoglobulins"/>
    <property type="match status" value="1"/>
</dbReference>
<evidence type="ECO:0000256" key="2">
    <source>
        <dbReference type="ARBA" id="ARBA00022525"/>
    </source>
</evidence>
<comment type="similarity">
    <text evidence="1">Belongs to the serine-aspartate repeat-containing protein (SDr) family.</text>
</comment>
<dbReference type="Gene3D" id="2.60.40.1120">
    <property type="entry name" value="Carboxypeptidase-like, regulatory domain"/>
    <property type="match status" value="2"/>
</dbReference>
<evidence type="ECO:0000256" key="1">
    <source>
        <dbReference type="ARBA" id="ARBA00007257"/>
    </source>
</evidence>
<protein>
    <submittedName>
        <fullName evidence="4">Carboxypeptidase regulatory-like domain-containing protein</fullName>
    </submittedName>
</protein>
<evidence type="ECO:0000313" key="5">
    <source>
        <dbReference type="Proteomes" id="UP000184423"/>
    </source>
</evidence>
<accession>A0A1M4WD51</accession>
<proteinExistence type="inferred from homology"/>
<keyword evidence="5" id="KW-1185">Reference proteome</keyword>
<keyword evidence="4" id="KW-0121">Carboxypeptidase</keyword>
<keyword evidence="4" id="KW-0645">Protease</keyword>
<dbReference type="AlphaFoldDB" id="A0A1M4WD51"/>
<dbReference type="InterPro" id="IPR013783">
    <property type="entry name" value="Ig-like_fold"/>
</dbReference>
<keyword evidence="3" id="KW-0732">Signal</keyword>
<name>A0A1M4WD51_9CLOT</name>
<dbReference type="RefSeq" id="WP_073248311.1">
    <property type="nucleotide sequence ID" value="NZ_FQVG01000016.1"/>
</dbReference>
<dbReference type="GO" id="GO:0004180">
    <property type="term" value="F:carboxypeptidase activity"/>
    <property type="evidence" value="ECO:0007669"/>
    <property type="project" value="UniProtKB-KW"/>
</dbReference>
<dbReference type="Proteomes" id="UP000184423">
    <property type="component" value="Unassembled WGS sequence"/>
</dbReference>
<dbReference type="EMBL" id="FQVG01000016">
    <property type="protein sequence ID" value="SHE79080.1"/>
    <property type="molecule type" value="Genomic_DNA"/>
</dbReference>
<keyword evidence="2" id="KW-0964">Secreted</keyword>
<dbReference type="SUPFAM" id="SSF49464">
    <property type="entry name" value="Carboxypeptidase regulatory domain-like"/>
    <property type="match status" value="2"/>
</dbReference>
<reference evidence="5" key="1">
    <citation type="submission" date="2016-11" db="EMBL/GenBank/DDBJ databases">
        <authorList>
            <person name="Varghese N."/>
            <person name="Submissions S."/>
        </authorList>
    </citation>
    <scope>NUCLEOTIDE SEQUENCE [LARGE SCALE GENOMIC DNA]</scope>
    <source>
        <strain evidence="5">DSM 10124</strain>
    </source>
</reference>
<gene>
    <name evidence="4" type="ORF">SAMN02746091_01128</name>
</gene>
<dbReference type="Pfam" id="PF13620">
    <property type="entry name" value="CarboxypepD_reg"/>
    <property type="match status" value="3"/>
</dbReference>
<sequence length="289" mass="31538">MSNQVSDLYILGQSVAKQLTGIGQEIRIDLDLQPNPNIDSGTIIGTIKDENGNPIPGAIVKIFDAQGNPIAHTFTDAQGNYTFSPFPPGTQYYISSIAPGFIFSPLQLFALQPRQQLQIDITLTSDPKANLSIIAGDVFTTTGEPIQDAIVQLFKVNQDQTETLIGTTFTNQTGQFLFMDVDQGTYRIRTSKFGYISDTSTILIDANRMIGKLVITLNVDPNASKGTISGYIKDDNNQPIANAVVTLYRVEADGKLTPIKFTRTNAQGMYLFSDVPNGNYKVKANKLSV</sequence>